<organism evidence="1 2">
    <name type="scientific">Sphagnum jensenii</name>
    <dbReference type="NCBI Taxonomy" id="128206"/>
    <lineage>
        <taxon>Eukaryota</taxon>
        <taxon>Viridiplantae</taxon>
        <taxon>Streptophyta</taxon>
        <taxon>Embryophyta</taxon>
        <taxon>Bryophyta</taxon>
        <taxon>Sphagnophytina</taxon>
        <taxon>Sphagnopsida</taxon>
        <taxon>Sphagnales</taxon>
        <taxon>Sphagnaceae</taxon>
        <taxon>Sphagnum</taxon>
    </lineage>
</organism>
<sequence length="227" mass="26001">MDPNVDSIEFFISANIVDTIIGDIFFHNDEQLLNNNNNDDDIAMIKAITKRAAKKSKEKVNAMKLFVKQSNELTTFPTSLSTNLFGQSRWVATYCGQSFFNLRLRACYCGDLTKLHLVIVPMFKRHTAENMFNMVVKFFDTLYGWWREKLIGISFNGVNSMLDHVHFNSLCAFVGGLATVFTNTTSVESDFLIFKWEMDENRTPLMHLPLEGIFQAKQRSMLQALIA</sequence>
<dbReference type="PANTHER" id="PTHR37067">
    <property type="entry name" value="PX DOMAIN-CONTAINING PROTEIN"/>
    <property type="match status" value="1"/>
</dbReference>
<keyword evidence="2" id="KW-1185">Reference proteome</keyword>
<evidence type="ECO:0000313" key="1">
    <source>
        <dbReference type="EMBL" id="CAK9256699.1"/>
    </source>
</evidence>
<evidence type="ECO:0000313" key="2">
    <source>
        <dbReference type="Proteomes" id="UP001497444"/>
    </source>
</evidence>
<dbReference type="EMBL" id="OZ020105">
    <property type="protein sequence ID" value="CAK9256699.1"/>
    <property type="molecule type" value="Genomic_DNA"/>
</dbReference>
<dbReference type="Proteomes" id="UP001497444">
    <property type="component" value="Chromosome 10"/>
</dbReference>
<protein>
    <submittedName>
        <fullName evidence="1">Uncharacterized protein</fullName>
    </submittedName>
</protein>
<name>A0ABP0VQE4_9BRYO</name>
<proteinExistence type="predicted"/>
<gene>
    <name evidence="1" type="ORF">CSSPJE1EN1_LOCUS2177</name>
</gene>
<dbReference type="PANTHER" id="PTHR37067:SF3">
    <property type="entry name" value="PX DOMAIN-CONTAINING PROTEIN"/>
    <property type="match status" value="1"/>
</dbReference>
<accession>A0ABP0VQE4</accession>
<reference evidence="1" key="1">
    <citation type="submission" date="2024-02" db="EMBL/GenBank/DDBJ databases">
        <authorList>
            <consortium name="ELIXIR-Norway"/>
            <consortium name="Elixir Norway"/>
        </authorList>
    </citation>
    <scope>NUCLEOTIDE SEQUENCE</scope>
</reference>